<dbReference type="PROSITE" id="PS01035">
    <property type="entry name" value="PTS_EIIB_TYPE_1_CYS"/>
    <property type="match status" value="1"/>
</dbReference>
<dbReference type="GO" id="GO:0016301">
    <property type="term" value="F:kinase activity"/>
    <property type="evidence" value="ECO:0007669"/>
    <property type="project" value="UniProtKB-KW"/>
</dbReference>
<keyword evidence="4" id="KW-0762">Sugar transport</keyword>
<dbReference type="GO" id="GO:0009401">
    <property type="term" value="P:phosphoenolpyruvate-dependent sugar phosphotransferase system"/>
    <property type="evidence" value="ECO:0007669"/>
    <property type="project" value="UniProtKB-KW"/>
</dbReference>
<evidence type="ECO:0000256" key="6">
    <source>
        <dbReference type="ARBA" id="ARBA00022683"/>
    </source>
</evidence>
<evidence type="ECO:0000256" key="10">
    <source>
        <dbReference type="ARBA" id="ARBA00023136"/>
    </source>
</evidence>
<organism evidence="15 16">
    <name type="scientific">Propionispira arboris</name>
    <dbReference type="NCBI Taxonomy" id="84035"/>
    <lineage>
        <taxon>Bacteria</taxon>
        <taxon>Bacillati</taxon>
        <taxon>Bacillota</taxon>
        <taxon>Negativicutes</taxon>
        <taxon>Selenomonadales</taxon>
        <taxon>Selenomonadaceae</taxon>
        <taxon>Propionispira</taxon>
    </lineage>
</organism>
<feature type="transmembrane region" description="Helical" evidence="12">
    <location>
        <begin position="336"/>
        <end position="356"/>
    </location>
</feature>
<dbReference type="Proteomes" id="UP000199662">
    <property type="component" value="Unassembled WGS sequence"/>
</dbReference>
<evidence type="ECO:0000256" key="9">
    <source>
        <dbReference type="ARBA" id="ARBA00022989"/>
    </source>
</evidence>
<dbReference type="InterPro" id="IPR001996">
    <property type="entry name" value="PTS_IIB_1"/>
</dbReference>
<feature type="active site" description="Phosphocysteine intermediate; for EIIB activity" evidence="11">
    <location>
        <position position="26"/>
    </location>
</feature>
<dbReference type="PANTHER" id="PTHR30175">
    <property type="entry name" value="PHOSPHOTRANSFERASE SYSTEM TRANSPORT PROTEIN"/>
    <property type="match status" value="1"/>
</dbReference>
<dbReference type="Pfam" id="PF02378">
    <property type="entry name" value="PTS_EIIC"/>
    <property type="match status" value="1"/>
</dbReference>
<evidence type="ECO:0000256" key="4">
    <source>
        <dbReference type="ARBA" id="ARBA00022597"/>
    </source>
</evidence>
<feature type="transmembrane region" description="Helical" evidence="12">
    <location>
        <begin position="395"/>
        <end position="421"/>
    </location>
</feature>
<accession>A0A1H6WYI0</accession>
<keyword evidence="8" id="KW-0418">Kinase</keyword>
<feature type="domain" description="PTS EIIC type-1" evidence="14">
    <location>
        <begin position="128"/>
        <end position="461"/>
    </location>
</feature>
<dbReference type="PANTHER" id="PTHR30175:SF3">
    <property type="entry name" value="PTS SYSTEM N-ACETYLMURAMIC ACID-SPECIFIC EIIBC COMPONENT"/>
    <property type="match status" value="1"/>
</dbReference>
<feature type="transmembrane region" description="Helical" evidence="12">
    <location>
        <begin position="165"/>
        <end position="185"/>
    </location>
</feature>
<dbReference type="GO" id="GO:0008982">
    <property type="term" value="F:protein-N(PI)-phosphohistidine-sugar phosphotransferase activity"/>
    <property type="evidence" value="ECO:0007669"/>
    <property type="project" value="InterPro"/>
</dbReference>
<feature type="transmembrane region" description="Helical" evidence="12">
    <location>
        <begin position="254"/>
        <end position="275"/>
    </location>
</feature>
<dbReference type="InterPro" id="IPR003352">
    <property type="entry name" value="PTS_EIIC"/>
</dbReference>
<evidence type="ECO:0000256" key="12">
    <source>
        <dbReference type="SAM" id="Phobius"/>
    </source>
</evidence>
<feature type="domain" description="PTS EIIB type-1" evidence="13">
    <location>
        <begin position="4"/>
        <end position="87"/>
    </location>
</feature>
<reference evidence="15 16" key="1">
    <citation type="submission" date="2016-10" db="EMBL/GenBank/DDBJ databases">
        <authorList>
            <person name="de Groot N.N."/>
        </authorList>
    </citation>
    <scope>NUCLEOTIDE SEQUENCE [LARGE SCALE GENOMIC DNA]</scope>
    <source>
        <strain evidence="15 16">DSM 2179</strain>
    </source>
</reference>
<keyword evidence="5" id="KW-0808">Transferase</keyword>
<proteinExistence type="predicted"/>
<dbReference type="GO" id="GO:0005886">
    <property type="term" value="C:plasma membrane"/>
    <property type="evidence" value="ECO:0007669"/>
    <property type="project" value="UniProtKB-SubCell"/>
</dbReference>
<evidence type="ECO:0000256" key="3">
    <source>
        <dbReference type="ARBA" id="ARBA00022475"/>
    </source>
</evidence>
<evidence type="ECO:0000313" key="16">
    <source>
        <dbReference type="Proteomes" id="UP000199662"/>
    </source>
</evidence>
<keyword evidence="2" id="KW-0813">Transport</keyword>
<keyword evidence="6" id="KW-0598">Phosphotransferase system</keyword>
<evidence type="ECO:0000259" key="13">
    <source>
        <dbReference type="PROSITE" id="PS51098"/>
    </source>
</evidence>
<dbReference type="AlphaFoldDB" id="A0A1H6WYI0"/>
<keyword evidence="7 12" id="KW-0812">Transmembrane</keyword>
<protein>
    <submittedName>
        <fullName evidence="15">PTS system, sucrose-specific IIC component</fullName>
    </submittedName>
</protein>
<dbReference type="CDD" id="cd00212">
    <property type="entry name" value="PTS_IIB_glc"/>
    <property type="match status" value="1"/>
</dbReference>
<dbReference type="PROSITE" id="PS51098">
    <property type="entry name" value="PTS_EIIB_TYPE_1"/>
    <property type="match status" value="1"/>
</dbReference>
<feature type="transmembrane region" description="Helical" evidence="12">
    <location>
        <begin position="223"/>
        <end position="242"/>
    </location>
</feature>
<dbReference type="InterPro" id="IPR036878">
    <property type="entry name" value="Glu_permease_IIB"/>
</dbReference>
<dbReference type="InterPro" id="IPR013013">
    <property type="entry name" value="PTS_EIIC_1"/>
</dbReference>
<dbReference type="GO" id="GO:0090588">
    <property type="term" value="F:protein-phosphocysteine-N-acetylmuramate phosphotransferase system transporter activity"/>
    <property type="evidence" value="ECO:0007669"/>
    <property type="project" value="TreeGrafter"/>
</dbReference>
<dbReference type="Gene3D" id="3.30.1360.60">
    <property type="entry name" value="Glucose permease domain IIB"/>
    <property type="match status" value="1"/>
</dbReference>
<feature type="transmembrane region" description="Helical" evidence="12">
    <location>
        <begin position="433"/>
        <end position="455"/>
    </location>
</feature>
<dbReference type="STRING" id="84035.SAMN05660742_104205"/>
<keyword evidence="16" id="KW-1185">Reference proteome</keyword>
<evidence type="ECO:0000256" key="2">
    <source>
        <dbReference type="ARBA" id="ARBA00022448"/>
    </source>
</evidence>
<dbReference type="EMBL" id="FNZK01000004">
    <property type="protein sequence ID" value="SEJ21971.1"/>
    <property type="molecule type" value="Genomic_DNA"/>
</dbReference>
<feature type="transmembrane region" description="Helical" evidence="12">
    <location>
        <begin position="368"/>
        <end position="389"/>
    </location>
</feature>
<evidence type="ECO:0000313" key="15">
    <source>
        <dbReference type="EMBL" id="SEJ21971.1"/>
    </source>
</evidence>
<evidence type="ECO:0000256" key="8">
    <source>
        <dbReference type="ARBA" id="ARBA00022777"/>
    </source>
</evidence>
<dbReference type="InterPro" id="IPR050558">
    <property type="entry name" value="PTS_Sugar-Specific_Components"/>
</dbReference>
<evidence type="ECO:0000256" key="5">
    <source>
        <dbReference type="ARBA" id="ARBA00022679"/>
    </source>
</evidence>
<dbReference type="PROSITE" id="PS51103">
    <property type="entry name" value="PTS_EIIC_TYPE_1"/>
    <property type="match status" value="1"/>
</dbReference>
<comment type="subcellular location">
    <subcellularLocation>
        <location evidence="1">Cell membrane</location>
        <topology evidence="1">Multi-pass membrane protein</topology>
    </subcellularLocation>
</comment>
<feature type="transmembrane region" description="Helical" evidence="12">
    <location>
        <begin position="133"/>
        <end position="153"/>
    </location>
</feature>
<dbReference type="Pfam" id="PF00367">
    <property type="entry name" value="PTS_EIIB"/>
    <property type="match status" value="1"/>
</dbReference>
<evidence type="ECO:0000259" key="14">
    <source>
        <dbReference type="PROSITE" id="PS51103"/>
    </source>
</evidence>
<evidence type="ECO:0000256" key="7">
    <source>
        <dbReference type="ARBA" id="ARBA00022692"/>
    </source>
</evidence>
<evidence type="ECO:0000256" key="1">
    <source>
        <dbReference type="ARBA" id="ARBA00004651"/>
    </source>
</evidence>
<dbReference type="RefSeq" id="WP_091830069.1">
    <property type="nucleotide sequence ID" value="NZ_FNZK01000004.1"/>
</dbReference>
<name>A0A1H6WYI0_9FIRM</name>
<keyword evidence="9 12" id="KW-1133">Transmembrane helix</keyword>
<dbReference type="SUPFAM" id="SSF55604">
    <property type="entry name" value="Glucose permease domain IIB"/>
    <property type="match status" value="1"/>
</dbReference>
<sequence length="461" mass="48516">MTHQEIAAAIYQLVGPKANILSAENCMTRLRLILKDNTKIELNSLQQIAGVLGINESGQELQIILGPGKVTKVKEAFDMILHTPTPKQVNNNMVSSVQDQSCINMDAGEILHQKIRQKNSTPFKLFLKKISSIFLPLIPAFIACGLITGLLNIALKLMPGIEQTAAVQILKIAGNAVFWGINLFVGVNAAKEFGASPMIGGTMAAIITHPGLSQITLFGQDLLPGRGGIIAVLLVTAFSSWLEQKIRPRVPELLELFLTPLLVILISTFAAILFLQPLGGIISEAIGFAATNAIEQGGAFTGFILGGAFLPLVMTGLHQGLTPIHAELLARSGVTILLPVLAMAGAGQVGASLAVYAKTKNSRLKKTIVSALPVGIMGIGEPLIYGVTLPLGKPFIGACFGGAFGGAIQAFNVVGATSIGLSGLPLAASTDHILFYLVGLITAYSVGFIATWIIGFQDPEL</sequence>
<evidence type="ECO:0000256" key="11">
    <source>
        <dbReference type="PROSITE-ProRule" id="PRU00421"/>
    </source>
</evidence>
<keyword evidence="10 12" id="KW-0472">Membrane</keyword>
<dbReference type="InterPro" id="IPR018113">
    <property type="entry name" value="PTrfase_EIIB_Cys"/>
</dbReference>
<keyword evidence="3" id="KW-1003">Cell membrane</keyword>
<gene>
    <name evidence="15" type="ORF">SAMN05660742_104205</name>
</gene>